<accession>A0A1G1KW78</accession>
<evidence type="ECO:0000256" key="4">
    <source>
        <dbReference type="ARBA" id="ARBA00023014"/>
    </source>
</evidence>
<dbReference type="Gene3D" id="3.30.70.20">
    <property type="match status" value="2"/>
</dbReference>
<dbReference type="SUPFAM" id="SSF54862">
    <property type="entry name" value="4Fe-4S ferredoxins"/>
    <property type="match status" value="1"/>
</dbReference>
<name>A0A1G1KW78_9BACT</name>
<sequence>MKSKVYFIKVVQTDEVPRVQAKLARLLRESKVLDWISEKDIAVIKMHFGEERNVGHVLPEYVKVISDWVSNKKAIPILSDTNTLYRGRRTNSKDHSLLACEHGFAPVRTGARVVIPDDTKKENCAEVPINQKFIKVAKIVKLFLEADALIDVAHFKGHLMTGFGGVLKNIGMGCATREGKLAQHSDISPVVDGENCIGCGACEAVCPVSAISLNKNNGKANVDGKLCIGCASCIAACDYQAMVVNWAAGGDTIQEKMIEYTKAVLDSRKGKTAYINFAIKITKECDCLAKDDPRISPDIGIFASLDPVSLDSACRDAVIAECGRDIFKELHPERDGNKQLQYAAKLGLGNLEYELIEVK</sequence>
<organism evidence="6 7">
    <name type="scientific">Candidatus Danuiimicrobium aquiferis</name>
    <dbReference type="NCBI Taxonomy" id="1801832"/>
    <lineage>
        <taxon>Bacteria</taxon>
        <taxon>Pseudomonadati</taxon>
        <taxon>Candidatus Omnitrophota</taxon>
        <taxon>Candidatus Danuiimicrobium</taxon>
    </lineage>
</organism>
<dbReference type="Pfam" id="PF12838">
    <property type="entry name" value="Fer4_7"/>
    <property type="match status" value="1"/>
</dbReference>
<reference evidence="6 7" key="1">
    <citation type="journal article" date="2016" name="Nat. Commun.">
        <title>Thousands of microbial genomes shed light on interconnected biogeochemical processes in an aquifer system.</title>
        <authorList>
            <person name="Anantharaman K."/>
            <person name="Brown C.T."/>
            <person name="Hug L.A."/>
            <person name="Sharon I."/>
            <person name="Castelle C.J."/>
            <person name="Probst A.J."/>
            <person name="Thomas B.C."/>
            <person name="Singh A."/>
            <person name="Wilkins M.J."/>
            <person name="Karaoz U."/>
            <person name="Brodie E.L."/>
            <person name="Williams K.H."/>
            <person name="Hubbard S.S."/>
            <person name="Banfield J.F."/>
        </authorList>
    </citation>
    <scope>NUCLEOTIDE SEQUENCE [LARGE SCALE GENOMIC DNA]</scope>
</reference>
<dbReference type="InterPro" id="IPR050157">
    <property type="entry name" value="PSI_iron-sulfur_center"/>
</dbReference>
<comment type="caution">
    <text evidence="6">The sequence shown here is derived from an EMBL/GenBank/DDBJ whole genome shotgun (WGS) entry which is preliminary data.</text>
</comment>
<dbReference type="Pfam" id="PF04015">
    <property type="entry name" value="DUF362"/>
    <property type="match status" value="1"/>
</dbReference>
<feature type="domain" description="4Fe-4S ferredoxin-type" evidence="5">
    <location>
        <begin position="187"/>
        <end position="216"/>
    </location>
</feature>
<dbReference type="Proteomes" id="UP000178187">
    <property type="component" value="Unassembled WGS sequence"/>
</dbReference>
<dbReference type="EMBL" id="MHFR01000044">
    <property type="protein sequence ID" value="OGW97125.1"/>
    <property type="molecule type" value="Genomic_DNA"/>
</dbReference>
<evidence type="ECO:0000256" key="3">
    <source>
        <dbReference type="ARBA" id="ARBA00023004"/>
    </source>
</evidence>
<dbReference type="AlphaFoldDB" id="A0A1G1KW78"/>
<evidence type="ECO:0000313" key="7">
    <source>
        <dbReference type="Proteomes" id="UP000178187"/>
    </source>
</evidence>
<gene>
    <name evidence="6" type="ORF">A3G33_02455</name>
</gene>
<evidence type="ECO:0000259" key="5">
    <source>
        <dbReference type="PROSITE" id="PS51379"/>
    </source>
</evidence>
<dbReference type="PROSITE" id="PS51379">
    <property type="entry name" value="4FE4S_FER_2"/>
    <property type="match status" value="2"/>
</dbReference>
<keyword evidence="4" id="KW-0411">Iron-sulfur</keyword>
<evidence type="ECO:0000256" key="2">
    <source>
        <dbReference type="ARBA" id="ARBA00022723"/>
    </source>
</evidence>
<dbReference type="InterPro" id="IPR017900">
    <property type="entry name" value="4Fe4S_Fe_S_CS"/>
</dbReference>
<protein>
    <recommendedName>
        <fullName evidence="5">4Fe-4S ferredoxin-type domain-containing protein</fullName>
    </recommendedName>
</protein>
<keyword evidence="3" id="KW-0408">Iron</keyword>
<keyword evidence="1" id="KW-0004">4Fe-4S</keyword>
<evidence type="ECO:0000313" key="6">
    <source>
        <dbReference type="EMBL" id="OGW97125.1"/>
    </source>
</evidence>
<proteinExistence type="predicted"/>
<evidence type="ECO:0000256" key="1">
    <source>
        <dbReference type="ARBA" id="ARBA00022485"/>
    </source>
</evidence>
<dbReference type="PANTHER" id="PTHR24960:SF83">
    <property type="entry name" value="4FE-4S FERREDOXIN-TYPE DOMAIN-CONTAINING PROTEIN"/>
    <property type="match status" value="1"/>
</dbReference>
<dbReference type="GO" id="GO:0046872">
    <property type="term" value="F:metal ion binding"/>
    <property type="evidence" value="ECO:0007669"/>
    <property type="project" value="UniProtKB-KW"/>
</dbReference>
<dbReference type="InterPro" id="IPR007160">
    <property type="entry name" value="DUF362"/>
</dbReference>
<feature type="domain" description="4Fe-4S ferredoxin-type" evidence="5">
    <location>
        <begin position="218"/>
        <end position="247"/>
    </location>
</feature>
<keyword evidence="2" id="KW-0479">Metal-binding</keyword>
<dbReference type="InterPro" id="IPR017896">
    <property type="entry name" value="4Fe4S_Fe-S-bd"/>
</dbReference>
<dbReference type="PANTHER" id="PTHR24960">
    <property type="entry name" value="PHOTOSYSTEM I IRON-SULFUR CENTER-RELATED"/>
    <property type="match status" value="1"/>
</dbReference>
<dbReference type="PROSITE" id="PS00198">
    <property type="entry name" value="4FE4S_FER_1"/>
    <property type="match status" value="1"/>
</dbReference>
<dbReference type="GO" id="GO:0051539">
    <property type="term" value="F:4 iron, 4 sulfur cluster binding"/>
    <property type="evidence" value="ECO:0007669"/>
    <property type="project" value="UniProtKB-KW"/>
</dbReference>